<accession>A0A9J6RPI6</accession>
<dbReference type="Proteomes" id="UP001069090">
    <property type="component" value="Unassembled WGS sequence"/>
</dbReference>
<reference evidence="2 3" key="1">
    <citation type="submission" date="2022-12" db="EMBL/GenBank/DDBJ databases">
        <title>Dasania phycosphaerae sp. nov., isolated from particulate material of the south coast of Korea.</title>
        <authorList>
            <person name="Jiang Y."/>
        </authorList>
    </citation>
    <scope>NUCLEOTIDE SEQUENCE [LARGE SCALE GENOMIC DNA]</scope>
    <source>
        <strain evidence="2 3">GY-19</strain>
    </source>
</reference>
<dbReference type="InterPro" id="IPR017853">
    <property type="entry name" value="GH"/>
</dbReference>
<dbReference type="Gene3D" id="1.10.510.10">
    <property type="entry name" value="Transferase(Phosphotransferase) domain 1"/>
    <property type="match status" value="1"/>
</dbReference>
<evidence type="ECO:0000313" key="2">
    <source>
        <dbReference type="EMBL" id="MCZ0866630.1"/>
    </source>
</evidence>
<dbReference type="PROSITE" id="PS00109">
    <property type="entry name" value="PROTEIN_KINASE_TYR"/>
    <property type="match status" value="1"/>
</dbReference>
<keyword evidence="3" id="KW-1185">Reference proteome</keyword>
<dbReference type="GO" id="GO:0004672">
    <property type="term" value="F:protein kinase activity"/>
    <property type="evidence" value="ECO:0007669"/>
    <property type="project" value="InterPro"/>
</dbReference>
<dbReference type="SUPFAM" id="SSF51445">
    <property type="entry name" value="(Trans)glycosidases"/>
    <property type="match status" value="1"/>
</dbReference>
<organism evidence="2 3">
    <name type="scientific">Dasania phycosphaerae</name>
    <dbReference type="NCBI Taxonomy" id="2950436"/>
    <lineage>
        <taxon>Bacteria</taxon>
        <taxon>Pseudomonadati</taxon>
        <taxon>Pseudomonadota</taxon>
        <taxon>Gammaproteobacteria</taxon>
        <taxon>Cellvibrionales</taxon>
        <taxon>Spongiibacteraceae</taxon>
        <taxon>Dasania</taxon>
    </lineage>
</organism>
<evidence type="ECO:0000313" key="3">
    <source>
        <dbReference type="Proteomes" id="UP001069090"/>
    </source>
</evidence>
<evidence type="ECO:0000259" key="1">
    <source>
        <dbReference type="PROSITE" id="PS50011"/>
    </source>
</evidence>
<name>A0A9J6RPI6_9GAMM</name>
<protein>
    <recommendedName>
        <fullName evidence="1">Protein kinase domain-containing protein</fullName>
    </recommendedName>
</protein>
<dbReference type="Pfam" id="PF06293">
    <property type="entry name" value="Kdo"/>
    <property type="match status" value="1"/>
</dbReference>
<dbReference type="InterPro" id="IPR008266">
    <property type="entry name" value="Tyr_kinase_AS"/>
</dbReference>
<dbReference type="RefSeq" id="WP_258332657.1">
    <property type="nucleotide sequence ID" value="NZ_JAPTGG010000014.1"/>
</dbReference>
<dbReference type="SUPFAM" id="SSF56112">
    <property type="entry name" value="Protein kinase-like (PK-like)"/>
    <property type="match status" value="1"/>
</dbReference>
<dbReference type="AlphaFoldDB" id="A0A9J6RPI6"/>
<dbReference type="PROSITE" id="PS50011">
    <property type="entry name" value="PROTEIN_KINASE_DOM"/>
    <property type="match status" value="1"/>
</dbReference>
<dbReference type="EMBL" id="JAPTGG010000014">
    <property type="protein sequence ID" value="MCZ0866630.1"/>
    <property type="molecule type" value="Genomic_DNA"/>
</dbReference>
<proteinExistence type="predicted"/>
<sequence>MSKTVVDNKAANTVAAATIASKIVPWKIWARAGLDVLSCLAEIPSWLRLSHEIHHRNRIGSDFVGVNIATSSDPACDDKVLDYLQDLSIRQVRMDYSYCSQQGDAQRLLNRVLAEGLEVMLDLFPPKEEAAALRDDEQAQQRWREFLQQVFTDYAGQVSIFEIGSTPNRGKWSGFDGISYLHAWQIATEVAQGFNLTLAGPNISDFEPLYNFAYLKAMKRVDSVPVIHSDNLFVERVVQPEAYDHRVAGNWATRKLNLNLIKKARIIAEIGHQEGCEKTYCTYKCWTRKRLSRWTLDPEQKNADYLVRYLIIAAASGALDRVYWGPLICNRDGLVDCGDSSYPYVDNVSFYKEVRGQVADFKPTKAYTAFKYVSTLLRHITCVQGVSADNGINHFIFETEQGGEVHALWCLDRSALALTDIYSKAQLQSASFRTVYGTAPVQPPHMATEQPLLIEWPQQQSLRPSTDDIRTLDDTLSSTVVYHAHPGLQSVSVNTPQWLGVVAVADGQDAEATVEAYMPASMLAKPEISVLRDTRNRLWNIQLDEQAEEIQTVKLNRAKGIKKFTYRFMPSKGKRHWNNATEMLRRGINTPQPLAFFERHSNAGIEDNYYVCRFVPNAFSARDVFHAFNSGEQSYKGLDKEAFYTEIAGFVAKMHSCNIIHRDLSSGNLMMTKDEQGLIFYAIDIGRAVIDKSKVITNMQRGIDLKRICYKLNWVDREFFITAYQRHAGKEIKYWKSMLWSYDAKQGFKKTLKAKLKRKKRV</sequence>
<gene>
    <name evidence="2" type="ORF">O0V09_15570</name>
</gene>
<dbReference type="InterPro" id="IPR000719">
    <property type="entry name" value="Prot_kinase_dom"/>
</dbReference>
<dbReference type="GO" id="GO:0005524">
    <property type="term" value="F:ATP binding"/>
    <property type="evidence" value="ECO:0007669"/>
    <property type="project" value="InterPro"/>
</dbReference>
<feature type="domain" description="Protein kinase" evidence="1">
    <location>
        <begin position="517"/>
        <end position="762"/>
    </location>
</feature>
<dbReference type="InterPro" id="IPR011009">
    <property type="entry name" value="Kinase-like_dom_sf"/>
</dbReference>
<comment type="caution">
    <text evidence="2">The sequence shown here is derived from an EMBL/GenBank/DDBJ whole genome shotgun (WGS) entry which is preliminary data.</text>
</comment>